<gene>
    <name evidence="1" type="ORF">G7043_20435</name>
</gene>
<proteinExistence type="predicted"/>
<organism evidence="1 2">
    <name type="scientific">Lentzea alba</name>
    <dbReference type="NCBI Taxonomy" id="2714351"/>
    <lineage>
        <taxon>Bacteria</taxon>
        <taxon>Bacillati</taxon>
        <taxon>Actinomycetota</taxon>
        <taxon>Actinomycetes</taxon>
        <taxon>Pseudonocardiales</taxon>
        <taxon>Pseudonocardiaceae</taxon>
        <taxon>Lentzea</taxon>
    </lineage>
</organism>
<reference evidence="1 2" key="1">
    <citation type="submission" date="2020-03" db="EMBL/GenBank/DDBJ databases">
        <title>Isolation and identification of active actinomycetes.</title>
        <authorList>
            <person name="Sun X."/>
        </authorList>
    </citation>
    <scope>NUCLEOTIDE SEQUENCE [LARGE SCALE GENOMIC DNA]</scope>
    <source>
        <strain evidence="1 2">NEAU-D13</strain>
    </source>
</reference>
<comment type="caution">
    <text evidence="1">The sequence shown here is derived from an EMBL/GenBank/DDBJ whole genome shotgun (WGS) entry which is preliminary data.</text>
</comment>
<sequence>MNVVNTDRLTLRPWHVDDAPAALDVYGQAEVPRWLSPEMDQVPDETAMRLLLSAVDR</sequence>
<dbReference type="EMBL" id="JAAMPJ010000005">
    <property type="protein sequence ID" value="NGY61297.1"/>
    <property type="molecule type" value="Genomic_DNA"/>
</dbReference>
<dbReference type="SUPFAM" id="SSF55729">
    <property type="entry name" value="Acyl-CoA N-acyltransferases (Nat)"/>
    <property type="match status" value="1"/>
</dbReference>
<dbReference type="Gene3D" id="3.40.630.30">
    <property type="match status" value="1"/>
</dbReference>
<accession>A0A7C9VZ00</accession>
<evidence type="ECO:0000313" key="1">
    <source>
        <dbReference type="EMBL" id="NGY61297.1"/>
    </source>
</evidence>
<evidence type="ECO:0000313" key="2">
    <source>
        <dbReference type="Proteomes" id="UP000481360"/>
    </source>
</evidence>
<keyword evidence="2" id="KW-1185">Reference proteome</keyword>
<dbReference type="RefSeq" id="WP_166047640.1">
    <property type="nucleotide sequence ID" value="NZ_JAAMPJ010000005.1"/>
</dbReference>
<dbReference type="Proteomes" id="UP000481360">
    <property type="component" value="Unassembled WGS sequence"/>
</dbReference>
<dbReference type="AlphaFoldDB" id="A0A7C9VZ00"/>
<dbReference type="InterPro" id="IPR016181">
    <property type="entry name" value="Acyl_CoA_acyltransferase"/>
</dbReference>
<name>A0A7C9VZ00_9PSEU</name>
<evidence type="ECO:0008006" key="3">
    <source>
        <dbReference type="Google" id="ProtNLM"/>
    </source>
</evidence>
<protein>
    <recommendedName>
        <fullName evidence="3">Acetyltransferase (GNAT) domain-containing protein</fullName>
    </recommendedName>
</protein>